<proteinExistence type="predicted"/>
<dbReference type="InterPro" id="IPR036457">
    <property type="entry name" value="PPM-type-like_dom_sf"/>
</dbReference>
<dbReference type="EMBL" id="JBHRZH010000006">
    <property type="protein sequence ID" value="MFC3760748.1"/>
    <property type="molecule type" value="Genomic_DNA"/>
</dbReference>
<dbReference type="SUPFAM" id="SSF55781">
    <property type="entry name" value="GAF domain-like"/>
    <property type="match status" value="1"/>
</dbReference>
<evidence type="ECO:0000256" key="1">
    <source>
        <dbReference type="ARBA" id="ARBA00022801"/>
    </source>
</evidence>
<name>A0ABV7Y9A4_9ACTN</name>
<dbReference type="Pfam" id="PF08448">
    <property type="entry name" value="PAS_4"/>
    <property type="match status" value="1"/>
</dbReference>
<protein>
    <submittedName>
        <fullName evidence="4">SpoIIE family protein phosphatase</fullName>
    </submittedName>
</protein>
<dbReference type="SMART" id="SM00065">
    <property type="entry name" value="GAF"/>
    <property type="match status" value="1"/>
</dbReference>
<keyword evidence="2" id="KW-0175">Coiled coil</keyword>
<dbReference type="PROSITE" id="PS50112">
    <property type="entry name" value="PAS"/>
    <property type="match status" value="1"/>
</dbReference>
<dbReference type="InterPro" id="IPR013656">
    <property type="entry name" value="PAS_4"/>
</dbReference>
<dbReference type="InterPro" id="IPR013767">
    <property type="entry name" value="PAS_fold"/>
</dbReference>
<keyword evidence="1" id="KW-0378">Hydrolase</keyword>
<dbReference type="PANTHER" id="PTHR43156:SF2">
    <property type="entry name" value="STAGE II SPORULATION PROTEIN E"/>
    <property type="match status" value="1"/>
</dbReference>
<evidence type="ECO:0000259" key="3">
    <source>
        <dbReference type="PROSITE" id="PS50112"/>
    </source>
</evidence>
<dbReference type="InterPro" id="IPR052016">
    <property type="entry name" value="Bact_Sigma-Reg"/>
</dbReference>
<dbReference type="InterPro" id="IPR003594">
    <property type="entry name" value="HATPase_dom"/>
</dbReference>
<dbReference type="Pfam" id="PF13581">
    <property type="entry name" value="HATPase_c_2"/>
    <property type="match status" value="1"/>
</dbReference>
<feature type="coiled-coil region" evidence="2">
    <location>
        <begin position="245"/>
        <end position="272"/>
    </location>
</feature>
<dbReference type="Pfam" id="PF07228">
    <property type="entry name" value="SpoIIE"/>
    <property type="match status" value="1"/>
</dbReference>
<dbReference type="InterPro" id="IPR001932">
    <property type="entry name" value="PPM-type_phosphatase-like_dom"/>
</dbReference>
<keyword evidence="5" id="KW-1185">Reference proteome</keyword>
<reference evidence="5" key="1">
    <citation type="journal article" date="2019" name="Int. J. Syst. Evol. Microbiol.">
        <title>The Global Catalogue of Microorganisms (GCM) 10K type strain sequencing project: providing services to taxonomists for standard genome sequencing and annotation.</title>
        <authorList>
            <consortium name="The Broad Institute Genomics Platform"/>
            <consortium name="The Broad Institute Genome Sequencing Center for Infectious Disease"/>
            <person name="Wu L."/>
            <person name="Ma J."/>
        </authorList>
    </citation>
    <scope>NUCLEOTIDE SEQUENCE [LARGE SCALE GENOMIC DNA]</scope>
    <source>
        <strain evidence="5">CGMCC 4.7241</strain>
    </source>
</reference>
<dbReference type="Gene3D" id="3.30.450.40">
    <property type="match status" value="1"/>
</dbReference>
<dbReference type="InterPro" id="IPR036890">
    <property type="entry name" value="HATPase_C_sf"/>
</dbReference>
<dbReference type="RefSeq" id="WP_205116999.1">
    <property type="nucleotide sequence ID" value="NZ_JAFBCM010000001.1"/>
</dbReference>
<comment type="caution">
    <text evidence="4">The sequence shown here is derived from an EMBL/GenBank/DDBJ whole genome shotgun (WGS) entry which is preliminary data.</text>
</comment>
<dbReference type="Proteomes" id="UP001595699">
    <property type="component" value="Unassembled WGS sequence"/>
</dbReference>
<feature type="domain" description="PAS" evidence="3">
    <location>
        <begin position="9"/>
        <end position="54"/>
    </location>
</feature>
<dbReference type="CDD" id="cd16936">
    <property type="entry name" value="HATPase_RsbW-like"/>
    <property type="match status" value="1"/>
</dbReference>
<dbReference type="InterPro" id="IPR000014">
    <property type="entry name" value="PAS"/>
</dbReference>
<dbReference type="PANTHER" id="PTHR43156">
    <property type="entry name" value="STAGE II SPORULATION PROTEIN E-RELATED"/>
    <property type="match status" value="1"/>
</dbReference>
<dbReference type="SMART" id="SM00091">
    <property type="entry name" value="PAS"/>
    <property type="match status" value="2"/>
</dbReference>
<evidence type="ECO:0000313" key="4">
    <source>
        <dbReference type="EMBL" id="MFC3760748.1"/>
    </source>
</evidence>
<organism evidence="4 5">
    <name type="scientific">Tenggerimyces flavus</name>
    <dbReference type="NCBI Taxonomy" id="1708749"/>
    <lineage>
        <taxon>Bacteria</taxon>
        <taxon>Bacillati</taxon>
        <taxon>Actinomycetota</taxon>
        <taxon>Actinomycetes</taxon>
        <taxon>Propionibacteriales</taxon>
        <taxon>Nocardioidaceae</taxon>
        <taxon>Tenggerimyces</taxon>
    </lineage>
</organism>
<dbReference type="InterPro" id="IPR003018">
    <property type="entry name" value="GAF"/>
</dbReference>
<dbReference type="Pfam" id="PF01590">
    <property type="entry name" value="GAF"/>
    <property type="match status" value="1"/>
</dbReference>
<dbReference type="CDD" id="cd00130">
    <property type="entry name" value="PAS"/>
    <property type="match status" value="1"/>
</dbReference>
<accession>A0ABV7Y9A4</accession>
<dbReference type="InterPro" id="IPR035965">
    <property type="entry name" value="PAS-like_dom_sf"/>
</dbReference>
<dbReference type="SMART" id="SM00331">
    <property type="entry name" value="PP2C_SIG"/>
    <property type="match status" value="1"/>
</dbReference>
<evidence type="ECO:0000313" key="5">
    <source>
        <dbReference type="Proteomes" id="UP001595699"/>
    </source>
</evidence>
<gene>
    <name evidence="4" type="ORF">ACFOUW_07850</name>
</gene>
<dbReference type="SUPFAM" id="SSF55785">
    <property type="entry name" value="PYP-like sensor domain (PAS domain)"/>
    <property type="match status" value="2"/>
</dbReference>
<sequence length="831" mass="90885">MTVGPQTPDSELLSAMLHLVPCAVVVVDGAGRIRMWNDAAESLLGWSADEVIGQDASTLGIATADPDETVRGFALIRDEGTWEGHYPLFRRDGESIVCAVRARTVQPEGNVMFAIEEVTTARMVSETASLLDALMTASPVGLAFFDSELRFVRVNEALARMTGRPIAEHLGKRPEEAVPELADTLVPNLWRVTRLGRPVVGQELRAMSATPGAPEGTWLCNFYPWQPGTATPFGAGLAVVDVTARRRVEDERALLLEAEQAARKELERVRDRLAFVALAGSRLASTLDVGMALETVADLVVPEFGRFCILDMWDGRRLNRVHVREDEQFRTNLVQEMLDLSGSQRENHPAIKSVRTGRPVVIPETTEAILEEMYDDPKARRVVLEATGGSSFVTLPLITRGRVIGVLTLQGPGQEGRSSTVDEDVALLQQVSTRAAQAIDNAQLYRQAQQSLRELEAVERQQRQAAVTLQSSLLPKSPLESKDLDIAIRYRPGTMGTQAGGDWYDVIEITPGRTAMVIGDVMGRGLQAAAFMGQLRMAIRAYARLDLPPKQMLELLDGVVSDLGEAEIVTCVYGVFDSRRGTLTYASAGHLPLLLVDRPGRVRRLDHEIGLPLGVGSYAAPEHVVSFAPGTLAVLYTDGLVEHRQRDIDAGIDKLIETLAGASGDLESMADAILRELKPHDDYDDDVAVLFARARTITDDPTTGELSVTLPNDVQAVPLARAKVEETLQQWGISGDLLDNIVLTADELVTNALRHGRPPVRLQLRQSERAVIVDVHDGTAVPPREVNADADDEGGRGLQLVRLLSTEWGWRRTQRGKTVWCEHALPVSIVR</sequence>
<dbReference type="NCBIfam" id="TIGR00229">
    <property type="entry name" value="sensory_box"/>
    <property type="match status" value="1"/>
</dbReference>
<dbReference type="InterPro" id="IPR029016">
    <property type="entry name" value="GAF-like_dom_sf"/>
</dbReference>
<dbReference type="Gene3D" id="3.30.565.10">
    <property type="entry name" value="Histidine kinase-like ATPase, C-terminal domain"/>
    <property type="match status" value="1"/>
</dbReference>
<dbReference type="Gene3D" id="3.60.40.10">
    <property type="entry name" value="PPM-type phosphatase domain"/>
    <property type="match status" value="1"/>
</dbReference>
<dbReference type="Pfam" id="PF00989">
    <property type="entry name" value="PAS"/>
    <property type="match status" value="1"/>
</dbReference>
<evidence type="ECO:0000256" key="2">
    <source>
        <dbReference type="SAM" id="Coils"/>
    </source>
</evidence>
<dbReference type="Gene3D" id="3.30.450.20">
    <property type="entry name" value="PAS domain"/>
    <property type="match status" value="2"/>
</dbReference>
<dbReference type="SUPFAM" id="SSF81606">
    <property type="entry name" value="PP2C-like"/>
    <property type="match status" value="1"/>
</dbReference>